<evidence type="ECO:0000256" key="5">
    <source>
        <dbReference type="ARBA" id="ARBA00023163"/>
    </source>
</evidence>
<protein>
    <submittedName>
        <fullName evidence="8">MarR family transcriptional regulator</fullName>
    </submittedName>
</protein>
<organism evidence="8 9">
    <name type="scientific">Pseudomonas luteola</name>
    <dbReference type="NCBI Taxonomy" id="47886"/>
    <lineage>
        <taxon>Bacteria</taxon>
        <taxon>Pseudomonadati</taxon>
        <taxon>Pseudomonadota</taxon>
        <taxon>Gammaproteobacteria</taxon>
        <taxon>Pseudomonadales</taxon>
        <taxon>Pseudomonadaceae</taxon>
        <taxon>Pseudomonas</taxon>
    </lineage>
</organism>
<comment type="subcellular location">
    <subcellularLocation>
        <location evidence="1">Cytoplasm</location>
    </subcellularLocation>
</comment>
<dbReference type="PANTHER" id="PTHR33164:SF5">
    <property type="entry name" value="ORGANIC HYDROPEROXIDE RESISTANCE TRANSCRIPTIONAL REGULATOR"/>
    <property type="match status" value="1"/>
</dbReference>
<dbReference type="GO" id="GO:0005737">
    <property type="term" value="C:cytoplasm"/>
    <property type="evidence" value="ECO:0007669"/>
    <property type="project" value="UniProtKB-SubCell"/>
</dbReference>
<reference evidence="8 9" key="1">
    <citation type="submission" date="2018-06" db="EMBL/GenBank/DDBJ databases">
        <authorList>
            <consortium name="Pathogen Informatics"/>
            <person name="Doyle S."/>
        </authorList>
    </citation>
    <scope>NUCLEOTIDE SEQUENCE [LARGE SCALE GENOMIC DNA]</scope>
    <source>
        <strain evidence="8 9">NCTC11842</strain>
    </source>
</reference>
<keyword evidence="4" id="KW-0238">DNA-binding</keyword>
<dbReference type="AlphaFoldDB" id="A0A2X2CTL1"/>
<evidence type="ECO:0000313" key="7">
    <source>
        <dbReference type="EMBL" id="MBF8639351.1"/>
    </source>
</evidence>
<keyword evidence="5" id="KW-0804">Transcription</keyword>
<proteinExistence type="predicted"/>
<evidence type="ECO:0000256" key="2">
    <source>
        <dbReference type="ARBA" id="ARBA00022490"/>
    </source>
</evidence>
<dbReference type="EMBL" id="JADMCD010000001">
    <property type="protein sequence ID" value="MBF8639351.1"/>
    <property type="molecule type" value="Genomic_DNA"/>
</dbReference>
<dbReference type="FunFam" id="1.10.10.10:FF:000163">
    <property type="entry name" value="MarR family transcriptional regulator"/>
    <property type="match status" value="1"/>
</dbReference>
<feature type="domain" description="HTH marR-type" evidence="6">
    <location>
        <begin position="19"/>
        <end position="149"/>
    </location>
</feature>
<evidence type="ECO:0000313" key="10">
    <source>
        <dbReference type="Proteomes" id="UP000626180"/>
    </source>
</evidence>
<evidence type="ECO:0000256" key="4">
    <source>
        <dbReference type="ARBA" id="ARBA00023125"/>
    </source>
</evidence>
<keyword evidence="3" id="KW-0805">Transcription regulation</keyword>
<dbReference type="PROSITE" id="PS50995">
    <property type="entry name" value="HTH_MARR_2"/>
    <property type="match status" value="1"/>
</dbReference>
<evidence type="ECO:0000256" key="1">
    <source>
        <dbReference type="ARBA" id="ARBA00004496"/>
    </source>
</evidence>
<keyword evidence="2" id="KW-0963">Cytoplasm</keyword>
<dbReference type="InterPro" id="IPR036390">
    <property type="entry name" value="WH_DNA-bd_sf"/>
</dbReference>
<dbReference type="GO" id="GO:0003700">
    <property type="term" value="F:DNA-binding transcription factor activity"/>
    <property type="evidence" value="ECO:0007669"/>
    <property type="project" value="InterPro"/>
</dbReference>
<evidence type="ECO:0000313" key="9">
    <source>
        <dbReference type="Proteomes" id="UP000250443"/>
    </source>
</evidence>
<dbReference type="EMBL" id="UAUF01000013">
    <property type="protein sequence ID" value="SPZ10001.1"/>
    <property type="molecule type" value="Genomic_DNA"/>
</dbReference>
<dbReference type="InterPro" id="IPR000835">
    <property type="entry name" value="HTH_MarR-typ"/>
</dbReference>
<reference evidence="7 10" key="2">
    <citation type="submission" date="2020-10" db="EMBL/GenBank/DDBJ databases">
        <title>Genome sequences of Pseudomonas isolates.</title>
        <authorList>
            <person name="Wessels L."/>
            <person name="Reich F."/>
            <person name="Hammerl J."/>
        </authorList>
    </citation>
    <scope>NUCLEOTIDE SEQUENCE [LARGE SCALE GENOMIC DNA]</scope>
    <source>
        <strain evidence="7 10">20-MO00624-0</strain>
    </source>
</reference>
<dbReference type="Pfam" id="PF01047">
    <property type="entry name" value="MarR"/>
    <property type="match status" value="1"/>
</dbReference>
<dbReference type="Proteomes" id="UP000250443">
    <property type="component" value="Unassembled WGS sequence"/>
</dbReference>
<dbReference type="Proteomes" id="UP000626180">
    <property type="component" value="Unassembled WGS sequence"/>
</dbReference>
<evidence type="ECO:0000259" key="6">
    <source>
        <dbReference type="PROSITE" id="PS50995"/>
    </source>
</evidence>
<evidence type="ECO:0000313" key="8">
    <source>
        <dbReference type="EMBL" id="SPZ10001.1"/>
    </source>
</evidence>
<dbReference type="SMART" id="SM00347">
    <property type="entry name" value="HTH_MARR"/>
    <property type="match status" value="1"/>
</dbReference>
<dbReference type="GO" id="GO:0006950">
    <property type="term" value="P:response to stress"/>
    <property type="evidence" value="ECO:0007669"/>
    <property type="project" value="TreeGrafter"/>
</dbReference>
<gene>
    <name evidence="8" type="primary">ohrR_1</name>
    <name evidence="7" type="ORF">IRZ65_01465</name>
    <name evidence="8" type="ORF">NCTC11842_03587</name>
</gene>
<dbReference type="Gene3D" id="1.10.10.10">
    <property type="entry name" value="Winged helix-like DNA-binding domain superfamily/Winged helix DNA-binding domain"/>
    <property type="match status" value="1"/>
</dbReference>
<accession>A0A2X2CTL1</accession>
<dbReference type="PRINTS" id="PR00598">
    <property type="entry name" value="HTHMARR"/>
</dbReference>
<evidence type="ECO:0000256" key="3">
    <source>
        <dbReference type="ARBA" id="ARBA00023015"/>
    </source>
</evidence>
<dbReference type="SUPFAM" id="SSF46785">
    <property type="entry name" value="Winged helix' DNA-binding domain"/>
    <property type="match status" value="1"/>
</dbReference>
<dbReference type="InterPro" id="IPR036388">
    <property type="entry name" value="WH-like_DNA-bd_sf"/>
</dbReference>
<sequence>MSDSIKETPNRSVCELSLDEQLCFPLYAAANATIRAYRPLLEPLGLTYPQYLVMLVLWERDGLKVTEIGRRLHLDTGTLTPLVKRLEAAGLVQRSRLVEDERCVAVTLTQDGRALQEAARGIPGTMKQTLPLDADTVAALKAGLSRLIEVSETLNGRD</sequence>
<name>A0A2X2CTL1_PSELU</name>
<dbReference type="InterPro" id="IPR039422">
    <property type="entry name" value="MarR/SlyA-like"/>
</dbReference>
<dbReference type="PANTHER" id="PTHR33164">
    <property type="entry name" value="TRANSCRIPTIONAL REGULATOR, MARR FAMILY"/>
    <property type="match status" value="1"/>
</dbReference>
<dbReference type="GO" id="GO:0003677">
    <property type="term" value="F:DNA binding"/>
    <property type="evidence" value="ECO:0007669"/>
    <property type="project" value="UniProtKB-KW"/>
</dbReference>
<keyword evidence="10" id="KW-1185">Reference proteome</keyword>
<dbReference type="RefSeq" id="WP_010797347.1">
    <property type="nucleotide sequence ID" value="NZ_CP069262.1"/>
</dbReference>